<reference evidence="4" key="1">
    <citation type="submission" date="2022-01" db="EMBL/GenBank/DDBJ databases">
        <title>Jiella avicenniae sp. nov., a novel endophytic bacterium isolated from bark of Avicennia marina.</title>
        <authorList>
            <person name="Tuo L."/>
        </authorList>
    </citation>
    <scope>NUCLEOTIDE SEQUENCE</scope>
    <source>
        <strain evidence="4">CBK1P-4</strain>
    </source>
</reference>
<dbReference type="Gene3D" id="3.30.70.360">
    <property type="match status" value="1"/>
</dbReference>
<dbReference type="EMBL" id="JAJUWU010000015">
    <property type="protein sequence ID" value="MCE7029333.1"/>
    <property type="molecule type" value="Genomic_DNA"/>
</dbReference>
<gene>
    <name evidence="4" type="ORF">LZD57_15155</name>
</gene>
<evidence type="ECO:0000256" key="3">
    <source>
        <dbReference type="ARBA" id="ARBA00022801"/>
    </source>
</evidence>
<keyword evidence="3" id="KW-0378">Hydrolase</keyword>
<evidence type="ECO:0000313" key="5">
    <source>
        <dbReference type="Proteomes" id="UP001139035"/>
    </source>
</evidence>
<evidence type="ECO:0000256" key="2">
    <source>
        <dbReference type="ARBA" id="ARBA00022723"/>
    </source>
</evidence>
<evidence type="ECO:0000313" key="4">
    <source>
        <dbReference type="EMBL" id="MCE7029333.1"/>
    </source>
</evidence>
<dbReference type="PANTHER" id="PTHR43270">
    <property type="entry name" value="BETA-ALA-HIS DIPEPTIDASE"/>
    <property type="match status" value="1"/>
</dbReference>
<dbReference type="Proteomes" id="UP001139035">
    <property type="component" value="Unassembled WGS sequence"/>
</dbReference>
<dbReference type="Gene3D" id="3.40.630.10">
    <property type="entry name" value="Zn peptidases"/>
    <property type="match status" value="1"/>
</dbReference>
<organism evidence="4 5">
    <name type="scientific">Jiella avicenniae</name>
    <dbReference type="NCBI Taxonomy" id="2907202"/>
    <lineage>
        <taxon>Bacteria</taxon>
        <taxon>Pseudomonadati</taxon>
        <taxon>Pseudomonadota</taxon>
        <taxon>Alphaproteobacteria</taxon>
        <taxon>Hyphomicrobiales</taxon>
        <taxon>Aurantimonadaceae</taxon>
        <taxon>Jiella</taxon>
    </lineage>
</organism>
<keyword evidence="5" id="KW-1185">Reference proteome</keyword>
<dbReference type="AlphaFoldDB" id="A0A9X1P2J4"/>
<dbReference type="InterPro" id="IPR051458">
    <property type="entry name" value="Cyt/Met_Dipeptidase"/>
</dbReference>
<dbReference type="GO" id="GO:0006508">
    <property type="term" value="P:proteolysis"/>
    <property type="evidence" value="ECO:0007669"/>
    <property type="project" value="UniProtKB-KW"/>
</dbReference>
<dbReference type="GO" id="GO:0046872">
    <property type="term" value="F:metal ion binding"/>
    <property type="evidence" value="ECO:0007669"/>
    <property type="project" value="UniProtKB-KW"/>
</dbReference>
<dbReference type="SUPFAM" id="SSF53187">
    <property type="entry name" value="Zn-dependent exopeptidases"/>
    <property type="match status" value="1"/>
</dbReference>
<sequence>MKPVSHAMAERVLTDRALELTRAWCAIPSVSGNPAGLKRHADALTDWLCTDLGAEIVSAASRGGRPPLIHARLDAGAANTVILYNMYDVMPADAAAWQVPPFEGGIVDLDGIGPSFVARGAENNKGPLAGMLAVIKDLADRGVLPVNVEILLEGEEESGSGALRGYLGDPDCPVRPALGGLFPSFCEYGGGPPRLYLGFSGIAKGRIRVEGGDWGGPSAPIHSSNAPWIANPASRLVEALALFGEPPTGRLGAVELDDEARALVAELATTFDPEAELRFRKTTRYAQGGDAEALLAHVLTTASATISSLATDPAAGDAVIPRSAEAGFDLRCPPGLDPATFLEAYRARLAEARLDGVVLAVADVYPGHRFAPHSAGVAALIEAYAQTAAAPQIWPWAIGAAPAHAFAPHAGSFLIGGAGRGGNAHGVDEFLTLEGYPRFLKSVELWLCAMGRAEGGAG</sequence>
<dbReference type="RefSeq" id="WP_233720324.1">
    <property type="nucleotide sequence ID" value="NZ_JAJUWU010000015.1"/>
</dbReference>
<dbReference type="PANTHER" id="PTHR43270:SF8">
    <property type="entry name" value="DI- AND TRIPEPTIDASE DUG2-RELATED"/>
    <property type="match status" value="1"/>
</dbReference>
<comment type="caution">
    <text evidence="4">The sequence shown here is derived from an EMBL/GenBank/DDBJ whole genome shotgun (WGS) entry which is preliminary data.</text>
</comment>
<keyword evidence="1" id="KW-0645">Protease</keyword>
<accession>A0A9X1P2J4</accession>
<protein>
    <submittedName>
        <fullName evidence="4">M20/M25/M40 family metallo-hydrolase</fullName>
    </submittedName>
</protein>
<dbReference type="Pfam" id="PF01546">
    <property type="entry name" value="Peptidase_M20"/>
    <property type="match status" value="1"/>
</dbReference>
<dbReference type="InterPro" id="IPR002933">
    <property type="entry name" value="Peptidase_M20"/>
</dbReference>
<proteinExistence type="predicted"/>
<dbReference type="GO" id="GO:0008233">
    <property type="term" value="F:peptidase activity"/>
    <property type="evidence" value="ECO:0007669"/>
    <property type="project" value="UniProtKB-KW"/>
</dbReference>
<keyword evidence="2" id="KW-0479">Metal-binding</keyword>
<evidence type="ECO:0000256" key="1">
    <source>
        <dbReference type="ARBA" id="ARBA00022670"/>
    </source>
</evidence>
<name>A0A9X1P2J4_9HYPH</name>